<name>J9EET1_WUCBA</name>
<organism evidence="1 2">
    <name type="scientific">Wuchereria bancrofti</name>
    <dbReference type="NCBI Taxonomy" id="6293"/>
    <lineage>
        <taxon>Eukaryota</taxon>
        <taxon>Metazoa</taxon>
        <taxon>Ecdysozoa</taxon>
        <taxon>Nematoda</taxon>
        <taxon>Chromadorea</taxon>
        <taxon>Rhabditida</taxon>
        <taxon>Spirurina</taxon>
        <taxon>Spiruromorpha</taxon>
        <taxon>Filarioidea</taxon>
        <taxon>Onchocercidae</taxon>
        <taxon>Wuchereria</taxon>
    </lineage>
</organism>
<gene>
    <name evidence="1" type="ORF">WUBG_08412</name>
</gene>
<protein>
    <submittedName>
        <fullName evidence="1">Uncharacterized protein</fullName>
    </submittedName>
</protein>
<proteinExistence type="predicted"/>
<accession>J9EET1</accession>
<dbReference type="Proteomes" id="UP000004810">
    <property type="component" value="Unassembled WGS sequence"/>
</dbReference>
<evidence type="ECO:0000313" key="1">
    <source>
        <dbReference type="EMBL" id="EJW80678.1"/>
    </source>
</evidence>
<comment type="caution">
    <text evidence="1">The sequence shown here is derived from an EMBL/GenBank/DDBJ whole genome shotgun (WGS) entry which is preliminary data.</text>
</comment>
<dbReference type="EMBL" id="ADBV01004289">
    <property type="protein sequence ID" value="EJW80678.1"/>
    <property type="molecule type" value="Genomic_DNA"/>
</dbReference>
<sequence>MAVSLQIKDIDKKSLKTLLPINLHRYLITSLPYHKFCLSFKSENRISLAKLFGKRARKKIKRSKFQIIQIPLHDVLRCFIFYCTLFEWSSNRATIRNTIKSVSSKVALDLN</sequence>
<dbReference type="AlphaFoldDB" id="J9EET1"/>
<reference evidence="2" key="1">
    <citation type="submission" date="2012-08" db="EMBL/GenBank/DDBJ databases">
        <title>The Genome Sequence of Wuchereria bancrofti.</title>
        <authorList>
            <person name="Nutman T.B."/>
            <person name="Fink D.L."/>
            <person name="Russ C."/>
            <person name="Young S."/>
            <person name="Zeng Q."/>
            <person name="Koehrsen M."/>
            <person name="Alvarado L."/>
            <person name="Berlin A."/>
            <person name="Chapman S.B."/>
            <person name="Chen Z."/>
            <person name="Freedman E."/>
            <person name="Gellesch M."/>
            <person name="Goldberg J."/>
            <person name="Griggs A."/>
            <person name="Gujja S."/>
            <person name="Heilman E.R."/>
            <person name="Heiman D."/>
            <person name="Hepburn T."/>
            <person name="Howarth C."/>
            <person name="Jen D."/>
            <person name="Larson L."/>
            <person name="Lewis B."/>
            <person name="Mehta T."/>
            <person name="Park D."/>
            <person name="Pearson M."/>
            <person name="Roberts A."/>
            <person name="Saif S."/>
            <person name="Shea T."/>
            <person name="Shenoy N."/>
            <person name="Sisk P."/>
            <person name="Stolte C."/>
            <person name="Sykes S."/>
            <person name="Walk T."/>
            <person name="White J."/>
            <person name="Yandava C."/>
            <person name="Haas B."/>
            <person name="Henn M.R."/>
            <person name="Nusbaum C."/>
            <person name="Birren B."/>
        </authorList>
    </citation>
    <scope>NUCLEOTIDE SEQUENCE [LARGE SCALE GENOMIC DNA]</scope>
    <source>
        <strain evidence="2">NA</strain>
    </source>
</reference>
<evidence type="ECO:0000313" key="2">
    <source>
        <dbReference type="Proteomes" id="UP000004810"/>
    </source>
</evidence>